<dbReference type="EMBL" id="CP053452">
    <property type="protein sequence ID" value="QJW94715.1"/>
    <property type="molecule type" value="Genomic_DNA"/>
</dbReference>
<reference evidence="2" key="1">
    <citation type="submission" date="2020-05" db="EMBL/GenBank/DDBJ databases">
        <title>Frigoriglobus tundricola gen. nov., sp. nov., a psychrotolerant cellulolytic planctomycete of the family Gemmataceae with two divergent copies of 16S rRNA gene.</title>
        <authorList>
            <person name="Kulichevskaya I.S."/>
            <person name="Ivanova A.A."/>
            <person name="Naumoff D.G."/>
            <person name="Beletsky A.V."/>
            <person name="Rijpstra W.I.C."/>
            <person name="Sinninghe Damste J.S."/>
            <person name="Mardanov A.V."/>
            <person name="Ravin N.V."/>
            <person name="Dedysh S.N."/>
        </authorList>
    </citation>
    <scope>NUCLEOTIDE SEQUENCE [LARGE SCALE GENOMIC DNA]</scope>
    <source>
        <strain evidence="2">PL17</strain>
    </source>
</reference>
<protein>
    <submittedName>
        <fullName evidence="1">Uncharacterized protein</fullName>
    </submittedName>
</protein>
<keyword evidence="2" id="KW-1185">Reference proteome</keyword>
<dbReference type="KEGG" id="ftj:FTUN_2237"/>
<dbReference type="Proteomes" id="UP000503447">
    <property type="component" value="Chromosome"/>
</dbReference>
<dbReference type="AlphaFoldDB" id="A0A6M5YLA9"/>
<sequence>MDCTDARRCRGLRRTTKVTQLRGCASLPNPALHTDPAK</sequence>
<proteinExistence type="predicted"/>
<name>A0A6M5YLA9_9BACT</name>
<organism evidence="1 2">
    <name type="scientific">Frigoriglobus tundricola</name>
    <dbReference type="NCBI Taxonomy" id="2774151"/>
    <lineage>
        <taxon>Bacteria</taxon>
        <taxon>Pseudomonadati</taxon>
        <taxon>Planctomycetota</taxon>
        <taxon>Planctomycetia</taxon>
        <taxon>Gemmatales</taxon>
        <taxon>Gemmataceae</taxon>
        <taxon>Frigoriglobus</taxon>
    </lineage>
</organism>
<accession>A0A6M5YLA9</accession>
<evidence type="ECO:0000313" key="1">
    <source>
        <dbReference type="EMBL" id="QJW94715.1"/>
    </source>
</evidence>
<gene>
    <name evidence="1" type="ORF">FTUN_2237</name>
</gene>
<evidence type="ECO:0000313" key="2">
    <source>
        <dbReference type="Proteomes" id="UP000503447"/>
    </source>
</evidence>